<organism evidence="5">
    <name type="scientific">Magnetospirillum gryphiswaldense</name>
    <dbReference type="NCBI Taxonomy" id="55518"/>
    <lineage>
        <taxon>Bacteria</taxon>
        <taxon>Pseudomonadati</taxon>
        <taxon>Pseudomonadota</taxon>
        <taxon>Alphaproteobacteria</taxon>
        <taxon>Rhodospirillales</taxon>
        <taxon>Rhodospirillaceae</taxon>
        <taxon>Magnetospirillum</taxon>
    </lineage>
</organism>
<keyword evidence="4" id="KW-0574">Periplasm</keyword>
<dbReference type="Gene3D" id="3.40.190.10">
    <property type="entry name" value="Periplasmic binding protein-like II"/>
    <property type="match status" value="2"/>
</dbReference>
<evidence type="ECO:0000256" key="1">
    <source>
        <dbReference type="ARBA" id="ARBA00004418"/>
    </source>
</evidence>
<evidence type="ECO:0000256" key="4">
    <source>
        <dbReference type="ARBA" id="ARBA00022764"/>
    </source>
</evidence>
<protein>
    <submittedName>
        <fullName evidence="5">Periplasmic putrescine-binding protein of putrescine ABC transporter</fullName>
    </submittedName>
</protein>
<dbReference type="InterPro" id="IPR001188">
    <property type="entry name" value="Sperm_putr-bd"/>
</dbReference>
<name>A4U5J1_9PROT</name>
<dbReference type="PANTHER" id="PTHR30222:SF12">
    <property type="entry name" value="NORSPERMIDINE SENSOR"/>
    <property type="match status" value="1"/>
</dbReference>
<dbReference type="GO" id="GO:0015846">
    <property type="term" value="P:polyamine transport"/>
    <property type="evidence" value="ECO:0007669"/>
    <property type="project" value="InterPro"/>
</dbReference>
<evidence type="ECO:0000313" key="5">
    <source>
        <dbReference type="EMBL" id="CAM78148.1"/>
    </source>
</evidence>
<reference evidence="5" key="1">
    <citation type="journal article" date="2007" name="J. Bacteriol.">
        <title>Comparative genome analysis of four magnetotactic bacteria reveals a complex set of group-specific genes implicated in magnetosome biomineralization and function.</title>
        <authorList>
            <person name="Richter M."/>
            <person name="Kube M."/>
            <person name="Bazylinski D.A."/>
            <person name="Lombardot T."/>
            <person name="Gloeckner F.O."/>
            <person name="Reinhardt R."/>
            <person name="Schueler D."/>
        </authorList>
    </citation>
    <scope>NUCLEOTIDE SEQUENCE</scope>
    <source>
        <strain evidence="5">MSR-1</strain>
    </source>
</reference>
<evidence type="ECO:0000256" key="3">
    <source>
        <dbReference type="ARBA" id="ARBA00022729"/>
    </source>
</evidence>
<comment type="subcellular location">
    <subcellularLocation>
        <location evidence="1">Periplasm</location>
    </subcellularLocation>
</comment>
<proteinExistence type="predicted"/>
<dbReference type="EMBL" id="CU459003">
    <property type="protein sequence ID" value="CAM78148.1"/>
    <property type="molecule type" value="Genomic_DNA"/>
</dbReference>
<dbReference type="SUPFAM" id="SSF53850">
    <property type="entry name" value="Periplasmic binding protein-like II"/>
    <property type="match status" value="1"/>
</dbReference>
<dbReference type="GO" id="GO:0019808">
    <property type="term" value="F:polyamine binding"/>
    <property type="evidence" value="ECO:0007669"/>
    <property type="project" value="InterPro"/>
</dbReference>
<dbReference type="InterPro" id="IPR006059">
    <property type="entry name" value="SBP"/>
</dbReference>
<dbReference type="Pfam" id="PF13416">
    <property type="entry name" value="SBP_bac_8"/>
    <property type="match status" value="1"/>
</dbReference>
<sequence>MQHLLAGENTCCNVATSGSGASVGEDFIATRHGLLTPWPHDLNIRHSTCPRGMPMFARLSRFAAFAVVGLAAVSAQAEDKVLNVYNWSDYIAKDTLEKFTKETGIKVKYDTYGDNEVLDNKLMTGKSGYDVVFPSASPFFAQQIKAGVFQKLDMAKIPNAGGLDKSVMKSLTVSDPGNAYGVPYMMAATGFGFNVDAIKKLAPDAPTDSWAMLFDPAVVSKLKSCGVALLDTPSEAVPAIQMFMGKDPNVQNEENLKLAMDGLAAVRPNFRYIHSEKYRSDLANGDICLSLGYVGDLVQSRTRAAAAKKKQNIQVVIPKEGALVNIDVMAIPADAPHADAAHAFINFILRPDVVAAITNETGYANAVPASLPMVDPEMAKDPVIFPPDSVRAKMITPPLPGGKEYDRARSRAWSKFRAAKK</sequence>
<dbReference type="GO" id="GO:0042597">
    <property type="term" value="C:periplasmic space"/>
    <property type="evidence" value="ECO:0007669"/>
    <property type="project" value="UniProtKB-SubCell"/>
</dbReference>
<accession>A4U5J1</accession>
<dbReference type="PANTHER" id="PTHR30222">
    <property type="entry name" value="SPERMIDINE/PUTRESCINE-BINDING PERIPLASMIC PROTEIN"/>
    <property type="match status" value="1"/>
</dbReference>
<keyword evidence="3" id="KW-0732">Signal</keyword>
<gene>
    <name evidence="5" type="primary">potF</name>
    <name evidence="5" type="ORF">MGR_4216</name>
</gene>
<dbReference type="PRINTS" id="PR00909">
    <property type="entry name" value="SPERMDNBNDNG"/>
</dbReference>
<keyword evidence="2" id="KW-0813">Transport</keyword>
<dbReference type="AlphaFoldDB" id="A4U5J1"/>
<evidence type="ECO:0000256" key="2">
    <source>
        <dbReference type="ARBA" id="ARBA00022448"/>
    </source>
</evidence>